<dbReference type="EMBL" id="CP129013">
    <property type="protein sequence ID" value="WLR41532.1"/>
    <property type="molecule type" value="Genomic_DNA"/>
</dbReference>
<dbReference type="RefSeq" id="WP_226541833.1">
    <property type="nucleotide sequence ID" value="NZ_CP129013.1"/>
</dbReference>
<evidence type="ECO:0000313" key="2">
    <source>
        <dbReference type="EMBL" id="WLR41532.1"/>
    </source>
</evidence>
<dbReference type="Proteomes" id="UP001197974">
    <property type="component" value="Chromosome"/>
</dbReference>
<feature type="domain" description="ABM" evidence="1">
    <location>
        <begin position="2"/>
        <end position="92"/>
    </location>
</feature>
<sequence length="109" mass="12460">MILVTNTIKVKKGHVQEVAKRFEQPKAVHQSPGFVRLEVLITKGLEEYDELKVCTTWENDEAFQAWTESDAFKNAHHKRKTEGNENKGESIMLGAELSKYEIAYQHEAG</sequence>
<dbReference type="Gene3D" id="3.30.70.100">
    <property type="match status" value="1"/>
</dbReference>
<dbReference type="InterPro" id="IPR011008">
    <property type="entry name" value="Dimeric_a/b-barrel"/>
</dbReference>
<dbReference type="GO" id="GO:0004497">
    <property type="term" value="F:monooxygenase activity"/>
    <property type="evidence" value="ECO:0007669"/>
    <property type="project" value="UniProtKB-KW"/>
</dbReference>
<keyword evidence="2" id="KW-0560">Oxidoreductase</keyword>
<dbReference type="InterPro" id="IPR007138">
    <property type="entry name" value="ABM_dom"/>
</dbReference>
<evidence type="ECO:0000259" key="1">
    <source>
        <dbReference type="PROSITE" id="PS51725"/>
    </source>
</evidence>
<dbReference type="InterPro" id="IPR050404">
    <property type="entry name" value="Heme-degrading_MO"/>
</dbReference>
<keyword evidence="2" id="KW-0503">Monooxygenase</keyword>
<keyword evidence="3" id="KW-1185">Reference proteome</keyword>
<dbReference type="Pfam" id="PF03992">
    <property type="entry name" value="ABM"/>
    <property type="match status" value="1"/>
</dbReference>
<gene>
    <name evidence="2" type="ORF">LC087_11600</name>
</gene>
<reference evidence="2 3" key="1">
    <citation type="submission" date="2023-06" db="EMBL/GenBank/DDBJ databases">
        <title>Five Gram-positive bacteria isolated from mangrove sediments in Shenzhen, Guangdong, China.</title>
        <authorList>
            <person name="Yu S."/>
            <person name="Zheng W."/>
            <person name="Huang Y."/>
        </authorList>
    </citation>
    <scope>NUCLEOTIDE SEQUENCE [LARGE SCALE GENOMIC DNA]</scope>
    <source>
        <strain evidence="2 3">SaN35-3</strain>
    </source>
</reference>
<name>A0ABY9JQC9_9BACI</name>
<dbReference type="PANTHER" id="PTHR34474:SF4">
    <property type="entry name" value="HEME OXYGENASE (STAPHYLOBILIN-PRODUCING) 1"/>
    <property type="match status" value="1"/>
</dbReference>
<dbReference type="PROSITE" id="PS51725">
    <property type="entry name" value="ABM"/>
    <property type="match status" value="1"/>
</dbReference>
<accession>A0ABY9JQC9</accession>
<proteinExistence type="predicted"/>
<dbReference type="SUPFAM" id="SSF54909">
    <property type="entry name" value="Dimeric alpha+beta barrel"/>
    <property type="match status" value="1"/>
</dbReference>
<protein>
    <submittedName>
        <fullName evidence="2">Antibiotic biosynthesis monooxygenase</fullName>
    </submittedName>
</protein>
<organism evidence="2 3">
    <name type="scientific">Bacillus carboniphilus</name>
    <dbReference type="NCBI Taxonomy" id="86663"/>
    <lineage>
        <taxon>Bacteria</taxon>
        <taxon>Bacillati</taxon>
        <taxon>Bacillota</taxon>
        <taxon>Bacilli</taxon>
        <taxon>Bacillales</taxon>
        <taxon>Bacillaceae</taxon>
        <taxon>Bacillus</taxon>
    </lineage>
</organism>
<dbReference type="PANTHER" id="PTHR34474">
    <property type="entry name" value="SIGNAL TRANSDUCTION PROTEIN TRAP"/>
    <property type="match status" value="1"/>
</dbReference>
<evidence type="ECO:0000313" key="3">
    <source>
        <dbReference type="Proteomes" id="UP001197974"/>
    </source>
</evidence>